<reference evidence="2 3" key="1">
    <citation type="submission" date="2015-07" db="EMBL/GenBank/DDBJ databases">
        <title>The genome of the fungus Escovopsis weberi, a specialized disease agent of ant agriculture.</title>
        <authorList>
            <person name="de Man T.J."/>
            <person name="Stajich J.E."/>
            <person name="Kubicek C.P."/>
            <person name="Chenthamara K."/>
            <person name="Atanasova L."/>
            <person name="Druzhinina I.S."/>
            <person name="Birnbaum S."/>
            <person name="Barribeau S.M."/>
            <person name="Teiling C."/>
            <person name="Suen G."/>
            <person name="Currie C."/>
            <person name="Gerardo N.M."/>
        </authorList>
    </citation>
    <scope>NUCLEOTIDE SEQUENCE [LARGE SCALE GENOMIC DNA]</scope>
</reference>
<feature type="transmembrane region" description="Helical" evidence="1">
    <location>
        <begin position="598"/>
        <end position="621"/>
    </location>
</feature>
<keyword evidence="3" id="KW-1185">Reference proteome</keyword>
<evidence type="ECO:0000313" key="2">
    <source>
        <dbReference type="EMBL" id="KOS19650.1"/>
    </source>
</evidence>
<organism evidence="2 3">
    <name type="scientific">Escovopsis weberi</name>
    <dbReference type="NCBI Taxonomy" id="150374"/>
    <lineage>
        <taxon>Eukaryota</taxon>
        <taxon>Fungi</taxon>
        <taxon>Dikarya</taxon>
        <taxon>Ascomycota</taxon>
        <taxon>Pezizomycotina</taxon>
        <taxon>Sordariomycetes</taxon>
        <taxon>Hypocreomycetidae</taxon>
        <taxon>Hypocreales</taxon>
        <taxon>Hypocreaceae</taxon>
        <taxon>Escovopsis</taxon>
    </lineage>
</organism>
<dbReference type="AlphaFoldDB" id="A0A0M8N499"/>
<evidence type="ECO:0000256" key="1">
    <source>
        <dbReference type="SAM" id="Phobius"/>
    </source>
</evidence>
<protein>
    <submittedName>
        <fullName evidence="2">Uncharacterized protein</fullName>
    </submittedName>
</protein>
<feature type="transmembrane region" description="Helical" evidence="1">
    <location>
        <begin position="32"/>
        <end position="51"/>
    </location>
</feature>
<keyword evidence="1" id="KW-0812">Transmembrane</keyword>
<accession>A0A0M8N499</accession>
<dbReference type="OrthoDB" id="3248909at2759"/>
<dbReference type="STRING" id="150374.A0A0M8N499"/>
<dbReference type="PANTHER" id="PTHR37544:SF3">
    <property type="entry name" value="SPRAY"/>
    <property type="match status" value="1"/>
</dbReference>
<comment type="caution">
    <text evidence="2">The sequence shown here is derived from an EMBL/GenBank/DDBJ whole genome shotgun (WGS) entry which is preliminary data.</text>
</comment>
<keyword evidence="1" id="KW-0472">Membrane</keyword>
<dbReference type="Proteomes" id="UP000053831">
    <property type="component" value="Unassembled WGS sequence"/>
</dbReference>
<sequence length="1093" mass="121456">MVIAPWDNLSQKNGGLSLVDDPEQLPAHAQFAYLYLPMIVAVIYGLILNWIDLDVKRIYPWLQMSKPTGAKAKDSLFLHYELNFALWLPIKAIRRGHWTIALSGFITLLATFVVTPLHSSFLGVDILLTRREVQMSTPSELIDPVAQAAVFDVTLLNAAYAITWLDQPFPAFTTPEYMLLPFYPSESAQDNVANWTGVTTKYWTEIRCWPAKVTHDNDTLHYDEGYHFDNGQNCSTTEVYIESRPGAENLFYTGWYADDEVDLNLECATCGPAAKNQFLAIWYHAGDTRVNSYTDTTKVEIMTSEFCEPSYYKQKVKATISADGLVPIDGHVEPLGPVETLPPTEFNSSAFEFLLGVGVSQNKMARDYPLNYLLDQTSRIGKWKFLRPLWSPLVGFALGRTNASSHEFSDPEFMRLAFQGVHQMLFSAALPRLLKNSTLPNNGPGEVFSIKFGVVVSRLFSALIELSLGIVTLLVMVLFWVCHRSPSMLSEDPVTLGHLLSVVQNSPLLLKVFRGKGGLTLPSSNFNVNKILIGYLPTIFSSVLVEPFWLALSRMLCLLQPFYDLLSNRGTAQRTINAPYAAIPAQFATFQALEARHFLLGMVCFGAALGSVLSVGLGALFDQRPMPVIYPLNMSRRAQLSSPEPIVSVTPAGGAWSDHFQVAMANLSFGTPLPPWTTRDLSFLPVSLSSPSQSFEKGVIYSARAVGFGVEPSCKSLGAFLTQNVPPMIDPSLADPNGNFTDCYRDYRFPAMWLKNVRGRRMEGKYTSEIVSSFAPYSFYPVCPQWLIVGWARSDLSSILINQTSSTYDYFGVVNSSFVACTPVATVADYDIRFDYQGRIVSTSAVQNATAHSQSQHAKMAASLQGLVHNQTASWEFNQNFWHNDSVSQDPFSTLLRLESGSDALFDPSAQTPDPERMIPSITSVYKLMNALTINTALMAMENATQEAIVGSRSTVEVRVFVSSPAFYASLFVLLLYLPVTVAFYIWGVKFAFPRLPHSVGSQLAYIASSSLANGASDARELFESMEGMTFRFGTLTGPDGKEDIGVDSSDRVTPIEPASVVQHLKRRKVWSKLRWKSKKTEQKEEKVLENFI</sequence>
<keyword evidence="1" id="KW-1133">Transmembrane helix</keyword>
<feature type="transmembrane region" description="Helical" evidence="1">
    <location>
        <begin position="966"/>
        <end position="987"/>
    </location>
</feature>
<evidence type="ECO:0000313" key="3">
    <source>
        <dbReference type="Proteomes" id="UP000053831"/>
    </source>
</evidence>
<name>A0A0M8N499_ESCWE</name>
<dbReference type="Pfam" id="PF11915">
    <property type="entry name" value="DUF3433"/>
    <property type="match status" value="2"/>
</dbReference>
<dbReference type="InterPro" id="IPR021840">
    <property type="entry name" value="DUF3433"/>
</dbReference>
<feature type="transmembrane region" description="Helical" evidence="1">
    <location>
        <begin position="98"/>
        <end position="117"/>
    </location>
</feature>
<feature type="transmembrane region" description="Helical" evidence="1">
    <location>
        <begin position="533"/>
        <end position="552"/>
    </location>
</feature>
<feature type="transmembrane region" description="Helical" evidence="1">
    <location>
        <begin position="459"/>
        <end position="482"/>
    </location>
</feature>
<dbReference type="EMBL" id="LGSR01000020">
    <property type="protein sequence ID" value="KOS19650.1"/>
    <property type="molecule type" value="Genomic_DNA"/>
</dbReference>
<dbReference type="PANTHER" id="PTHR37544">
    <property type="entry name" value="SPRAY-RELATED"/>
    <property type="match status" value="1"/>
</dbReference>
<proteinExistence type="predicted"/>
<gene>
    <name evidence="2" type="ORF">ESCO_000606</name>
</gene>